<evidence type="ECO:0000313" key="1">
    <source>
        <dbReference type="EMBL" id="TEB39598.1"/>
    </source>
</evidence>
<keyword evidence="2" id="KW-1185">Reference proteome</keyword>
<organism evidence="1 2">
    <name type="scientific">Coprinellus micaceus</name>
    <name type="common">Glistening ink-cap mushroom</name>
    <name type="synonym">Coprinus micaceus</name>
    <dbReference type="NCBI Taxonomy" id="71717"/>
    <lineage>
        <taxon>Eukaryota</taxon>
        <taxon>Fungi</taxon>
        <taxon>Dikarya</taxon>
        <taxon>Basidiomycota</taxon>
        <taxon>Agaricomycotina</taxon>
        <taxon>Agaricomycetes</taxon>
        <taxon>Agaricomycetidae</taxon>
        <taxon>Agaricales</taxon>
        <taxon>Agaricineae</taxon>
        <taxon>Psathyrellaceae</taxon>
        <taxon>Coprinellus</taxon>
    </lineage>
</organism>
<reference evidence="1 2" key="1">
    <citation type="journal article" date="2019" name="Nat. Ecol. Evol.">
        <title>Megaphylogeny resolves global patterns of mushroom evolution.</title>
        <authorList>
            <person name="Varga T."/>
            <person name="Krizsan K."/>
            <person name="Foldi C."/>
            <person name="Dima B."/>
            <person name="Sanchez-Garcia M."/>
            <person name="Sanchez-Ramirez S."/>
            <person name="Szollosi G.J."/>
            <person name="Szarkandi J.G."/>
            <person name="Papp V."/>
            <person name="Albert L."/>
            <person name="Andreopoulos W."/>
            <person name="Angelini C."/>
            <person name="Antonin V."/>
            <person name="Barry K.W."/>
            <person name="Bougher N.L."/>
            <person name="Buchanan P."/>
            <person name="Buyck B."/>
            <person name="Bense V."/>
            <person name="Catcheside P."/>
            <person name="Chovatia M."/>
            <person name="Cooper J."/>
            <person name="Damon W."/>
            <person name="Desjardin D."/>
            <person name="Finy P."/>
            <person name="Geml J."/>
            <person name="Haridas S."/>
            <person name="Hughes K."/>
            <person name="Justo A."/>
            <person name="Karasinski D."/>
            <person name="Kautmanova I."/>
            <person name="Kiss B."/>
            <person name="Kocsube S."/>
            <person name="Kotiranta H."/>
            <person name="LaButti K.M."/>
            <person name="Lechner B.E."/>
            <person name="Liimatainen K."/>
            <person name="Lipzen A."/>
            <person name="Lukacs Z."/>
            <person name="Mihaltcheva S."/>
            <person name="Morgado L.N."/>
            <person name="Niskanen T."/>
            <person name="Noordeloos M.E."/>
            <person name="Ohm R.A."/>
            <person name="Ortiz-Santana B."/>
            <person name="Ovrebo C."/>
            <person name="Racz N."/>
            <person name="Riley R."/>
            <person name="Savchenko A."/>
            <person name="Shiryaev A."/>
            <person name="Soop K."/>
            <person name="Spirin V."/>
            <person name="Szebenyi C."/>
            <person name="Tomsovsky M."/>
            <person name="Tulloss R.E."/>
            <person name="Uehling J."/>
            <person name="Grigoriev I.V."/>
            <person name="Vagvolgyi C."/>
            <person name="Papp T."/>
            <person name="Martin F.M."/>
            <person name="Miettinen O."/>
            <person name="Hibbett D.S."/>
            <person name="Nagy L.G."/>
        </authorList>
    </citation>
    <scope>NUCLEOTIDE SEQUENCE [LARGE SCALE GENOMIC DNA]</scope>
    <source>
        <strain evidence="1 2">FP101781</strain>
    </source>
</reference>
<evidence type="ECO:0000313" key="2">
    <source>
        <dbReference type="Proteomes" id="UP000298030"/>
    </source>
</evidence>
<proteinExistence type="predicted"/>
<name>A0A4Y7U0L0_COPMI</name>
<comment type="caution">
    <text evidence="1">The sequence shown here is derived from an EMBL/GenBank/DDBJ whole genome shotgun (WGS) entry which is preliminary data.</text>
</comment>
<protein>
    <submittedName>
        <fullName evidence="1">Uncharacterized protein</fullName>
    </submittedName>
</protein>
<dbReference type="EMBL" id="QPFP01000001">
    <property type="protein sequence ID" value="TEB39598.1"/>
    <property type="molecule type" value="Genomic_DNA"/>
</dbReference>
<dbReference type="Proteomes" id="UP000298030">
    <property type="component" value="Unassembled WGS sequence"/>
</dbReference>
<dbReference type="AlphaFoldDB" id="A0A4Y7U0L0"/>
<accession>A0A4Y7U0L0</accession>
<sequence>MWCLGKSVFRKDIYSTQARGATIYTDPTSTSIQGLLCSPVKRYLQGSHRGQASRP</sequence>
<gene>
    <name evidence="1" type="ORF">FA13DRAFT_11500</name>
</gene>